<evidence type="ECO:0000256" key="1">
    <source>
        <dbReference type="SAM" id="MobiDB-lite"/>
    </source>
</evidence>
<accession>H6NKP8</accession>
<dbReference type="InterPro" id="IPR052179">
    <property type="entry name" value="DD-CPase-like"/>
</dbReference>
<protein>
    <submittedName>
        <fullName evidence="4">Peptidase M15B and M15C DD-carboxypeptidase VanY/endolysin</fullName>
    </submittedName>
</protein>
<dbReference type="AlphaFoldDB" id="H6NKP8"/>
<gene>
    <name evidence="4" type="ORF">PM3016_6562</name>
</gene>
<organism evidence="4 5">
    <name type="scientific">Paenibacillus mucilaginosus 3016</name>
    <dbReference type="NCBI Taxonomy" id="1116391"/>
    <lineage>
        <taxon>Bacteria</taxon>
        <taxon>Bacillati</taxon>
        <taxon>Bacillota</taxon>
        <taxon>Bacilli</taxon>
        <taxon>Bacillales</taxon>
        <taxon>Paenibacillaceae</taxon>
        <taxon>Paenibacillus</taxon>
    </lineage>
</organism>
<proteinExistence type="predicted"/>
<sequence length="295" mass="31312">MPILHHRTRRHWSAALLLCTMLAASGCVNPAGQSTAPPPVPGSTEPAQKSPSEGTAKPPSQPAADPAGKTPGTGSAAKPDTGAKDQPAPAEKPPAVQVAAEPASIAVLVNKTNKLPENYRPADLVDPKIPFIFEEKLEKRKIRKEAAEPLEKLFAAAEKAGLPLSGVSAYRSHETQKTLYTNYVLKDGEEAANKYSAKPGHSEHETGLAIDVTSRSGKCAASDCFGATKEAAWLASHSHEFGFIIRYPKGKESITGYQYEPWHLRYVGQEAASAITKGGLTLEEYLSGAAPVSKP</sequence>
<dbReference type="InterPro" id="IPR009045">
    <property type="entry name" value="Zn_M74/Hedgehog-like"/>
</dbReference>
<dbReference type="KEGG" id="pmq:PM3016_6562"/>
<dbReference type="RefSeq" id="WP_014372259.1">
    <property type="nucleotide sequence ID" value="NC_016935.1"/>
</dbReference>
<keyword evidence="4" id="KW-0645">Protease</keyword>
<keyword evidence="4" id="KW-0121">Carboxypeptidase</keyword>
<dbReference type="SUPFAM" id="SSF55166">
    <property type="entry name" value="Hedgehog/DD-peptidase"/>
    <property type="match status" value="1"/>
</dbReference>
<dbReference type="EMBL" id="CP003235">
    <property type="protein sequence ID" value="AFC33185.1"/>
    <property type="molecule type" value="Genomic_DNA"/>
</dbReference>
<evidence type="ECO:0000313" key="4">
    <source>
        <dbReference type="EMBL" id="AFC33185.1"/>
    </source>
</evidence>
<dbReference type="STRING" id="1116391.PM3016_6562"/>
<feature type="domain" description="D-alanyl-D-alanine carboxypeptidase-like core" evidence="3">
    <location>
        <begin position="140"/>
        <end position="268"/>
    </location>
</feature>
<evidence type="ECO:0000256" key="2">
    <source>
        <dbReference type="SAM" id="SignalP"/>
    </source>
</evidence>
<dbReference type="InterPro" id="IPR003709">
    <property type="entry name" value="VanY-like_core_dom"/>
</dbReference>
<dbReference type="MEROPS" id="M15.024"/>
<keyword evidence="4" id="KW-0378">Hydrolase</keyword>
<evidence type="ECO:0000313" key="5">
    <source>
        <dbReference type="Proteomes" id="UP000007523"/>
    </source>
</evidence>
<feature type="signal peptide" evidence="2">
    <location>
        <begin position="1"/>
        <end position="30"/>
    </location>
</feature>
<evidence type="ECO:0000259" key="3">
    <source>
        <dbReference type="Pfam" id="PF02557"/>
    </source>
</evidence>
<dbReference type="Pfam" id="PF02557">
    <property type="entry name" value="VanY"/>
    <property type="match status" value="1"/>
</dbReference>
<dbReference type="GO" id="GO:0004180">
    <property type="term" value="F:carboxypeptidase activity"/>
    <property type="evidence" value="ECO:0007669"/>
    <property type="project" value="UniProtKB-KW"/>
</dbReference>
<keyword evidence="2" id="KW-0732">Signal</keyword>
<feature type="chain" id="PRO_5039504711" evidence="2">
    <location>
        <begin position="31"/>
        <end position="295"/>
    </location>
</feature>
<name>H6NKP8_9BACL</name>
<reference evidence="4 5" key="1">
    <citation type="journal article" date="2012" name="J. Bacteriol.">
        <title>Complete Genome Sequence of Paenibacillus mucilaginosus 3016, a Bacterium Functional as Microbial Fertilizer.</title>
        <authorList>
            <person name="Ma M."/>
            <person name="Wang Z."/>
            <person name="Li L."/>
            <person name="Jiang X."/>
            <person name="Guan D."/>
            <person name="Cao F."/>
            <person name="Chen H."/>
            <person name="Wang X."/>
            <person name="Shen D."/>
            <person name="Du B."/>
            <person name="Li J."/>
        </authorList>
    </citation>
    <scope>NUCLEOTIDE SEQUENCE [LARGE SCALE GENOMIC DNA]</scope>
    <source>
        <strain evidence="4 5">3016</strain>
    </source>
</reference>
<dbReference type="InterPro" id="IPR058193">
    <property type="entry name" value="VanY/YodJ_core_dom"/>
</dbReference>
<dbReference type="Gene3D" id="3.30.1380.10">
    <property type="match status" value="1"/>
</dbReference>
<keyword evidence="5" id="KW-1185">Reference proteome</keyword>
<dbReference type="Proteomes" id="UP000007523">
    <property type="component" value="Chromosome"/>
</dbReference>
<dbReference type="CDD" id="cd14852">
    <property type="entry name" value="LD-carboxypeptidase"/>
    <property type="match status" value="1"/>
</dbReference>
<dbReference type="PANTHER" id="PTHR34385:SF1">
    <property type="entry name" value="PEPTIDOGLYCAN L-ALANYL-D-GLUTAMATE ENDOPEPTIDASE CWLK"/>
    <property type="match status" value="1"/>
</dbReference>
<feature type="region of interest" description="Disordered" evidence="1">
    <location>
        <begin position="32"/>
        <end position="97"/>
    </location>
</feature>
<dbReference type="PANTHER" id="PTHR34385">
    <property type="entry name" value="D-ALANYL-D-ALANINE CARBOXYPEPTIDASE"/>
    <property type="match status" value="1"/>
</dbReference>
<dbReference type="GO" id="GO:0006508">
    <property type="term" value="P:proteolysis"/>
    <property type="evidence" value="ECO:0007669"/>
    <property type="project" value="InterPro"/>
</dbReference>
<dbReference type="HOGENOM" id="CLU_054193_1_0_9"/>
<dbReference type="PROSITE" id="PS51257">
    <property type="entry name" value="PROKAR_LIPOPROTEIN"/>
    <property type="match status" value="1"/>
</dbReference>